<gene>
    <name evidence="1" type="ORF">ACFOVS_17015</name>
</gene>
<accession>A0ABV8EE95</accession>
<dbReference type="Proteomes" id="UP001595697">
    <property type="component" value="Unassembled WGS sequence"/>
</dbReference>
<evidence type="ECO:0000313" key="2">
    <source>
        <dbReference type="Proteomes" id="UP001595697"/>
    </source>
</evidence>
<evidence type="ECO:0000313" key="1">
    <source>
        <dbReference type="EMBL" id="MFC3969802.1"/>
    </source>
</evidence>
<proteinExistence type="predicted"/>
<name>A0ABV8EE95_9HYPH</name>
<organism evidence="1 2">
    <name type="scientific">Rhizobium lemnae</name>
    <dbReference type="NCBI Taxonomy" id="1214924"/>
    <lineage>
        <taxon>Bacteria</taxon>
        <taxon>Pseudomonadati</taxon>
        <taxon>Pseudomonadota</taxon>
        <taxon>Alphaproteobacteria</taxon>
        <taxon>Hyphomicrobiales</taxon>
        <taxon>Rhizobiaceae</taxon>
        <taxon>Rhizobium/Agrobacterium group</taxon>
        <taxon>Rhizobium</taxon>
    </lineage>
</organism>
<reference evidence="2" key="1">
    <citation type="journal article" date="2019" name="Int. J. Syst. Evol. Microbiol.">
        <title>The Global Catalogue of Microorganisms (GCM) 10K type strain sequencing project: providing services to taxonomists for standard genome sequencing and annotation.</title>
        <authorList>
            <consortium name="The Broad Institute Genomics Platform"/>
            <consortium name="The Broad Institute Genome Sequencing Center for Infectious Disease"/>
            <person name="Wu L."/>
            <person name="Ma J."/>
        </authorList>
    </citation>
    <scope>NUCLEOTIDE SEQUENCE [LARGE SCALE GENOMIC DNA]</scope>
    <source>
        <strain evidence="2">TBRC 5781</strain>
    </source>
</reference>
<keyword evidence="2" id="KW-1185">Reference proteome</keyword>
<dbReference type="RefSeq" id="WP_247262683.1">
    <property type="nucleotide sequence ID" value="NZ_JALJQZ010000064.1"/>
</dbReference>
<dbReference type="EMBL" id="JBHSBD010000080">
    <property type="protein sequence ID" value="MFC3969802.1"/>
    <property type="molecule type" value="Genomic_DNA"/>
</dbReference>
<sequence length="146" mass="16101">MNVARSNAPARLQDYVINRMRGSKTQVGWLDDFPLQAAAHFAELLGAVVRDGSEPDLEGYTSDDWIQVADIGFGIAKNGATAVIVALQAFLAVTPTNRRVRASVFFGRLSAEILERFDQPGYSELAKFLEDVARERYPKLVSDLPT</sequence>
<comment type="caution">
    <text evidence="1">The sequence shown here is derived from an EMBL/GenBank/DDBJ whole genome shotgun (WGS) entry which is preliminary data.</text>
</comment>
<protein>
    <submittedName>
        <fullName evidence="1">Uncharacterized protein</fullName>
    </submittedName>
</protein>